<keyword evidence="2" id="KW-0479">Metal-binding</keyword>
<dbReference type="InterPro" id="IPR000967">
    <property type="entry name" value="Znf_NFX1"/>
</dbReference>
<feature type="region of interest" description="Disordered" evidence="7">
    <location>
        <begin position="89"/>
        <end position="114"/>
    </location>
</feature>
<name>A0AAN8GWG9_CHAGU</name>
<feature type="domain" description="NF-X1-type" evidence="8">
    <location>
        <begin position="366"/>
        <end position="385"/>
    </location>
</feature>
<dbReference type="SUPFAM" id="SSF57850">
    <property type="entry name" value="RING/U-box"/>
    <property type="match status" value="1"/>
</dbReference>
<evidence type="ECO:0000313" key="9">
    <source>
        <dbReference type="EMBL" id="KAK5893062.1"/>
    </source>
</evidence>
<dbReference type="GO" id="GO:0005634">
    <property type="term" value="C:nucleus"/>
    <property type="evidence" value="ECO:0007669"/>
    <property type="project" value="InterPro"/>
</dbReference>
<feature type="region of interest" description="Disordered" evidence="7">
    <location>
        <begin position="1"/>
        <end position="75"/>
    </location>
</feature>
<feature type="domain" description="NF-X1-type" evidence="8">
    <location>
        <begin position="471"/>
        <end position="490"/>
    </location>
</feature>
<organism evidence="9 10">
    <name type="scientific">Champsocephalus gunnari</name>
    <name type="common">Mackerel icefish</name>
    <dbReference type="NCBI Taxonomy" id="52237"/>
    <lineage>
        <taxon>Eukaryota</taxon>
        <taxon>Metazoa</taxon>
        <taxon>Chordata</taxon>
        <taxon>Craniata</taxon>
        <taxon>Vertebrata</taxon>
        <taxon>Euteleostomi</taxon>
        <taxon>Actinopterygii</taxon>
        <taxon>Neopterygii</taxon>
        <taxon>Teleostei</taxon>
        <taxon>Neoteleostei</taxon>
        <taxon>Acanthomorphata</taxon>
        <taxon>Eupercaria</taxon>
        <taxon>Perciformes</taxon>
        <taxon>Notothenioidei</taxon>
        <taxon>Channichthyidae</taxon>
        <taxon>Champsocephalus</taxon>
    </lineage>
</organism>
<dbReference type="CDD" id="cd06008">
    <property type="entry name" value="NF-X1-zinc-finger"/>
    <property type="match status" value="5"/>
</dbReference>
<dbReference type="AlphaFoldDB" id="A0AAN8GWG9"/>
<feature type="domain" description="NF-X1-type" evidence="8">
    <location>
        <begin position="314"/>
        <end position="332"/>
    </location>
</feature>
<feature type="domain" description="NF-X1-type" evidence="8">
    <location>
        <begin position="554"/>
        <end position="574"/>
    </location>
</feature>
<feature type="coiled-coil region" evidence="6">
    <location>
        <begin position="807"/>
        <end position="842"/>
    </location>
</feature>
<dbReference type="SMART" id="SM00438">
    <property type="entry name" value="ZnF_NFX"/>
    <property type="match status" value="10"/>
</dbReference>
<gene>
    <name evidence="9" type="ORF">CgunFtcFv8_005972</name>
</gene>
<keyword evidence="4" id="KW-0863">Zinc-finger</keyword>
<evidence type="ECO:0000259" key="8">
    <source>
        <dbReference type="SMART" id="SM00438"/>
    </source>
</evidence>
<reference evidence="9 10" key="1">
    <citation type="journal article" date="2023" name="Mol. Biol. Evol.">
        <title>Genomics of Secondarily Temperate Adaptation in the Only Non-Antarctic Icefish.</title>
        <authorList>
            <person name="Rivera-Colon A.G."/>
            <person name="Rayamajhi N."/>
            <person name="Minhas B.F."/>
            <person name="Madrigal G."/>
            <person name="Bilyk K.T."/>
            <person name="Yoon V."/>
            <person name="Hune M."/>
            <person name="Gregory S."/>
            <person name="Cheng C.H.C."/>
            <person name="Catchen J.M."/>
        </authorList>
    </citation>
    <scope>NUCLEOTIDE SEQUENCE [LARGE SCALE GENOMIC DNA]</scope>
    <source>
        <tissue evidence="9">White muscle</tissue>
    </source>
</reference>
<feature type="domain" description="NF-X1-type" evidence="8">
    <location>
        <begin position="498"/>
        <end position="517"/>
    </location>
</feature>
<protein>
    <recommendedName>
        <fullName evidence="8">NF-X1-type domain-containing protein</fullName>
    </recommendedName>
</protein>
<comment type="caution">
    <text evidence="9">The sequence shown here is derived from an EMBL/GenBank/DDBJ whole genome shotgun (WGS) entry which is preliminary data.</text>
</comment>
<keyword evidence="10" id="KW-1185">Reference proteome</keyword>
<dbReference type="Pfam" id="PF01422">
    <property type="entry name" value="zf-NF-X1"/>
    <property type="match status" value="9"/>
</dbReference>
<evidence type="ECO:0000256" key="4">
    <source>
        <dbReference type="ARBA" id="ARBA00022771"/>
    </source>
</evidence>
<dbReference type="Proteomes" id="UP001331515">
    <property type="component" value="Unassembled WGS sequence"/>
</dbReference>
<evidence type="ECO:0000256" key="5">
    <source>
        <dbReference type="ARBA" id="ARBA00022833"/>
    </source>
</evidence>
<feature type="compositionally biased region" description="Basic and acidic residues" evidence="7">
    <location>
        <begin position="14"/>
        <end position="31"/>
    </location>
</feature>
<comment type="similarity">
    <text evidence="1">Belongs to the NFX1 family.</text>
</comment>
<dbReference type="PANTHER" id="PTHR12360:SF1">
    <property type="entry name" value="NF-X1-TYPE ZINC FINGER PROTEIN NFXL1"/>
    <property type="match status" value="1"/>
</dbReference>
<dbReference type="GO" id="GO:0000977">
    <property type="term" value="F:RNA polymerase II transcription regulatory region sequence-specific DNA binding"/>
    <property type="evidence" value="ECO:0007669"/>
    <property type="project" value="TreeGrafter"/>
</dbReference>
<evidence type="ECO:0000256" key="6">
    <source>
        <dbReference type="SAM" id="Coils"/>
    </source>
</evidence>
<keyword evidence="3" id="KW-0677">Repeat</keyword>
<accession>A0AAN8GWG9</accession>
<feature type="compositionally biased region" description="Acidic residues" evidence="7">
    <location>
        <begin position="98"/>
        <end position="108"/>
    </location>
</feature>
<proteinExistence type="inferred from homology"/>
<dbReference type="GO" id="GO:0000981">
    <property type="term" value="F:DNA-binding transcription factor activity, RNA polymerase II-specific"/>
    <property type="evidence" value="ECO:0007669"/>
    <property type="project" value="TreeGrafter"/>
</dbReference>
<feature type="domain" description="NF-X1-type" evidence="8">
    <location>
        <begin position="758"/>
        <end position="777"/>
    </location>
</feature>
<dbReference type="CDD" id="cd16697">
    <property type="entry name" value="RING-CH-C4HC3_NFXL1"/>
    <property type="match status" value="1"/>
</dbReference>
<evidence type="ECO:0000313" key="10">
    <source>
        <dbReference type="Proteomes" id="UP001331515"/>
    </source>
</evidence>
<sequence length="850" mass="93384">MEPAWRQQGRGRGRGQEGDRPRPPEKERERPGAGGGGGGGGGGRRRRRGGGRGGGGGKMKTAATPEPPQSATVQSKFEEIKKANQAAAQRLVELSSSSEDEDDDEGVEVDNKDGKRGKILASTFTTYTDQTGGDASALLRTGRYVNELFQSGALTCLICIGSVKRVQAVWSCSSCFSLFHLPCIQKWARDSVFLVSSVTDEDFGQKQHPWPCPKCRAEYQPSETPNRYMCYCGKQQDPPPDPWLAPHSCGSVCQKDIKPSCGHTCLLLCHPGPCPPCPKMVSVSCLCGKAKPLPRRCSNKAWSCQKQCNKLLPCRQHTCTHTCHTECSPCPRVSVQSCVCGREEAERPCASPTWNCEQACGSALSCGNHTCEVLCHTGRCPPCPRSVSRSCPCGKTKSTLPCTEEVLPCGDTCDRRLSCGKHTCSMRCHRGGCETCRQEVEKECRCGKYRKLMPCHRDFLCDSKCPKTRSCQRHQCRRKCCPGNCPPCDQSCGRSLGCRNHKCPSGCHPGSCYPCPEQVEVKCSCGSSVLSVPCGRERSTKPPRCKETCAPPSCHHPSREPHRCHILPCPPCRQPCQRPRPRCTHTCPLPCHDLVTVKSQQVRLAGPWEQPSAPAFVQKALPCAPCAVPIPTACFGDHEVSAVPCHRQGRFSCSQPCGRPLTCGNHTCSRECHLVTPGNKCEQCAEPCLLPRPPGCSHRCSLRCHPSLCPPCGVMTKQRCYCRIIVLFIDCTKWTSADAKTKVELGSCNNQCPKELACGHRCKQVCHPGVCEETCQQKVKVRCPCKRIKKEFLCSDQCAVQCDDACKDQKKKVSQVKEAELKAAQEEEQKKLQEELEAFEKRQQRGGQEE</sequence>
<evidence type="ECO:0000256" key="7">
    <source>
        <dbReference type="SAM" id="MobiDB-lite"/>
    </source>
</evidence>
<dbReference type="InterPro" id="IPR034078">
    <property type="entry name" value="NFX1_fam"/>
</dbReference>
<feature type="domain" description="NF-X1-type" evidence="8">
    <location>
        <begin position="696"/>
        <end position="714"/>
    </location>
</feature>
<keyword evidence="5" id="KW-0862">Zinc</keyword>
<dbReference type="GO" id="GO:0008270">
    <property type="term" value="F:zinc ion binding"/>
    <property type="evidence" value="ECO:0007669"/>
    <property type="project" value="UniProtKB-KW"/>
</dbReference>
<feature type="compositionally biased region" description="Gly residues" evidence="7">
    <location>
        <begin position="32"/>
        <end position="42"/>
    </location>
</feature>
<keyword evidence="6" id="KW-0175">Coiled coil</keyword>
<dbReference type="EMBL" id="JAURVH010001535">
    <property type="protein sequence ID" value="KAK5893062.1"/>
    <property type="molecule type" value="Genomic_DNA"/>
</dbReference>
<evidence type="ECO:0000256" key="3">
    <source>
        <dbReference type="ARBA" id="ARBA00022737"/>
    </source>
</evidence>
<evidence type="ECO:0000256" key="2">
    <source>
        <dbReference type="ARBA" id="ARBA00022723"/>
    </source>
</evidence>
<feature type="domain" description="NF-X1-type" evidence="8">
    <location>
        <begin position="663"/>
        <end position="686"/>
    </location>
</feature>
<evidence type="ECO:0000256" key="1">
    <source>
        <dbReference type="ARBA" id="ARBA00007269"/>
    </source>
</evidence>
<dbReference type="PANTHER" id="PTHR12360">
    <property type="entry name" value="NUCLEAR TRANSCRIPTION FACTOR, X-BOX BINDING 1 NFX1"/>
    <property type="match status" value="1"/>
</dbReference>
<feature type="domain" description="NF-X1-type" evidence="8">
    <location>
        <begin position="419"/>
        <end position="438"/>
    </location>
</feature>
<feature type="domain" description="NF-X1-type" evidence="8">
    <location>
        <begin position="261"/>
        <end position="279"/>
    </location>
</feature>